<accession>A0ABQ6MJJ9</accession>
<evidence type="ECO:0000256" key="5">
    <source>
        <dbReference type="SAM" id="Coils"/>
    </source>
</evidence>
<name>A0ABQ6MJJ9_9STRA</name>
<keyword evidence="9" id="KW-1185">Reference proteome</keyword>
<keyword evidence="2" id="KW-0677">Repeat</keyword>
<evidence type="ECO:0000256" key="3">
    <source>
        <dbReference type="ARBA" id="ARBA00023180"/>
    </source>
</evidence>
<dbReference type="InterPro" id="IPR046357">
    <property type="entry name" value="PPIase_dom_sf"/>
</dbReference>
<keyword evidence="4" id="KW-0697">Rotamase</keyword>
<evidence type="ECO:0000256" key="2">
    <source>
        <dbReference type="ARBA" id="ARBA00022737"/>
    </source>
</evidence>
<proteinExistence type="predicted"/>
<evidence type="ECO:0000313" key="8">
    <source>
        <dbReference type="EMBL" id="GMI27052.1"/>
    </source>
</evidence>
<keyword evidence="3" id="KW-0325">Glycoprotein</keyword>
<keyword evidence="1 6" id="KW-0732">Signal</keyword>
<keyword evidence="5" id="KW-0175">Coiled coil</keyword>
<dbReference type="SUPFAM" id="SSF54534">
    <property type="entry name" value="FKBP-like"/>
    <property type="match status" value="1"/>
</dbReference>
<dbReference type="InterPro" id="IPR001179">
    <property type="entry name" value="PPIase_FKBP_dom"/>
</dbReference>
<comment type="caution">
    <text evidence="8">The sequence shown here is derived from an EMBL/GenBank/DDBJ whole genome shotgun (WGS) entry which is preliminary data.</text>
</comment>
<feature type="coiled-coil region" evidence="5">
    <location>
        <begin position="217"/>
        <end position="254"/>
    </location>
</feature>
<dbReference type="EMBL" id="BRYB01000291">
    <property type="protein sequence ID" value="GMI27052.1"/>
    <property type="molecule type" value="Genomic_DNA"/>
</dbReference>
<protein>
    <recommendedName>
        <fullName evidence="4">peptidylprolyl isomerase</fullName>
        <ecNumber evidence="4">5.2.1.8</ecNumber>
    </recommendedName>
</protein>
<keyword evidence="4" id="KW-0413">Isomerase</keyword>
<dbReference type="Gene3D" id="3.10.50.40">
    <property type="match status" value="1"/>
</dbReference>
<dbReference type="Proteomes" id="UP001165060">
    <property type="component" value="Unassembled WGS sequence"/>
</dbReference>
<dbReference type="EC" id="5.2.1.8" evidence="4"/>
<evidence type="ECO:0000259" key="7">
    <source>
        <dbReference type="PROSITE" id="PS50059"/>
    </source>
</evidence>
<reference evidence="8 9" key="1">
    <citation type="journal article" date="2023" name="Commun. Biol.">
        <title>Genome analysis of Parmales, the sister group of diatoms, reveals the evolutionary specialization of diatoms from phago-mixotrophs to photoautotrophs.</title>
        <authorList>
            <person name="Ban H."/>
            <person name="Sato S."/>
            <person name="Yoshikawa S."/>
            <person name="Yamada K."/>
            <person name="Nakamura Y."/>
            <person name="Ichinomiya M."/>
            <person name="Sato N."/>
            <person name="Blanc-Mathieu R."/>
            <person name="Endo H."/>
            <person name="Kuwata A."/>
            <person name="Ogata H."/>
        </authorList>
    </citation>
    <scope>NUCLEOTIDE SEQUENCE [LARGE SCALE GENOMIC DNA]</scope>
</reference>
<feature type="chain" id="PRO_5047126674" description="peptidylprolyl isomerase" evidence="6">
    <location>
        <begin position="22"/>
        <end position="255"/>
    </location>
</feature>
<evidence type="ECO:0000256" key="4">
    <source>
        <dbReference type="PROSITE-ProRule" id="PRU00277"/>
    </source>
</evidence>
<evidence type="ECO:0000256" key="1">
    <source>
        <dbReference type="ARBA" id="ARBA00022729"/>
    </source>
</evidence>
<organism evidence="8 9">
    <name type="scientific">Tetraparma gracilis</name>
    <dbReference type="NCBI Taxonomy" id="2962635"/>
    <lineage>
        <taxon>Eukaryota</taxon>
        <taxon>Sar</taxon>
        <taxon>Stramenopiles</taxon>
        <taxon>Ochrophyta</taxon>
        <taxon>Bolidophyceae</taxon>
        <taxon>Parmales</taxon>
        <taxon>Triparmaceae</taxon>
        <taxon>Tetraparma</taxon>
    </lineage>
</organism>
<sequence length="255" mass="28384">MFRSLCLLLLILVSLPDPTRAKACEGENLEYDSEIRQGSLKKKPCQSPVKNGDFVRIEYTEAFYTNCTVFYDTRTDSQKEDSFTTHGVVLQAGALVDVENILNTRLNNMCIGDVRKVTASAKYAYGELAMDLGEKRGNVQVPANSTIIYQIEVLDITPSDEIPEDLLQNMLAKSKGAVVKSDPMGGALGALDLYKRVKLTEELHPEWSATEQGKGVIEQATKEYDHIMEQMEVEKAKKAEREAKKAAKEAAEEEL</sequence>
<feature type="signal peptide" evidence="6">
    <location>
        <begin position="1"/>
        <end position="21"/>
    </location>
</feature>
<feature type="domain" description="PPIase FKBP-type" evidence="7">
    <location>
        <begin position="52"/>
        <end position="157"/>
    </location>
</feature>
<evidence type="ECO:0000256" key="6">
    <source>
        <dbReference type="SAM" id="SignalP"/>
    </source>
</evidence>
<comment type="catalytic activity">
    <reaction evidence="4">
        <text>[protein]-peptidylproline (omega=180) = [protein]-peptidylproline (omega=0)</text>
        <dbReference type="Rhea" id="RHEA:16237"/>
        <dbReference type="Rhea" id="RHEA-COMP:10747"/>
        <dbReference type="Rhea" id="RHEA-COMP:10748"/>
        <dbReference type="ChEBI" id="CHEBI:83833"/>
        <dbReference type="ChEBI" id="CHEBI:83834"/>
        <dbReference type="EC" id="5.2.1.8"/>
    </reaction>
</comment>
<dbReference type="Pfam" id="PF00254">
    <property type="entry name" value="FKBP_C"/>
    <property type="match status" value="1"/>
</dbReference>
<dbReference type="PROSITE" id="PS50059">
    <property type="entry name" value="FKBP_PPIASE"/>
    <property type="match status" value="1"/>
</dbReference>
<evidence type="ECO:0000313" key="9">
    <source>
        <dbReference type="Proteomes" id="UP001165060"/>
    </source>
</evidence>
<gene>
    <name evidence="8" type="ORF">TeGR_g8999</name>
</gene>
<dbReference type="PANTHER" id="PTHR46222">
    <property type="entry name" value="PEPTIDYL-PROLYL CIS-TRANS ISOMERASE FKBP7/14"/>
    <property type="match status" value="1"/>
</dbReference>
<dbReference type="PANTHER" id="PTHR46222:SF3">
    <property type="entry name" value="PEPTIDYLPROLYL ISOMERASE"/>
    <property type="match status" value="1"/>
</dbReference>
<dbReference type="InterPro" id="IPR052273">
    <property type="entry name" value="PPIase_FKBP"/>
</dbReference>